<proteinExistence type="predicted"/>
<dbReference type="Proteomes" id="UP001302602">
    <property type="component" value="Unassembled WGS sequence"/>
</dbReference>
<comment type="caution">
    <text evidence="1">The sequence shown here is derived from an EMBL/GenBank/DDBJ whole genome shotgun (WGS) entry which is preliminary data.</text>
</comment>
<accession>A0AAN6U8Y0</accession>
<dbReference type="RefSeq" id="XP_062652424.1">
    <property type="nucleotide sequence ID" value="XM_062786847.1"/>
</dbReference>
<name>A0AAN6U8Y0_9PEZI</name>
<sequence length="115" mass="13344">MLRTMTYLRLWVTVLGTECGERTRRTRADRPSVSQGIHCGIYRTERYDNTNVVRTYGISEICLALFLLNLSRSHTNFRRPVLHYSPTVNLNFSTFAPHQIRAGHLTRHGQHSEKS</sequence>
<gene>
    <name evidence="1" type="ORF">N657DRAFT_32916</name>
</gene>
<organism evidence="1 2">
    <name type="scientific">Parathielavia appendiculata</name>
    <dbReference type="NCBI Taxonomy" id="2587402"/>
    <lineage>
        <taxon>Eukaryota</taxon>
        <taxon>Fungi</taxon>
        <taxon>Dikarya</taxon>
        <taxon>Ascomycota</taxon>
        <taxon>Pezizomycotina</taxon>
        <taxon>Sordariomycetes</taxon>
        <taxon>Sordariomycetidae</taxon>
        <taxon>Sordariales</taxon>
        <taxon>Chaetomiaceae</taxon>
        <taxon>Parathielavia</taxon>
    </lineage>
</organism>
<dbReference type="GeneID" id="87823617"/>
<keyword evidence="2" id="KW-1185">Reference proteome</keyword>
<protein>
    <submittedName>
        <fullName evidence="1">Uncharacterized protein</fullName>
    </submittedName>
</protein>
<reference evidence="1" key="2">
    <citation type="submission" date="2023-05" db="EMBL/GenBank/DDBJ databases">
        <authorList>
            <consortium name="Lawrence Berkeley National Laboratory"/>
            <person name="Steindorff A."/>
            <person name="Hensen N."/>
            <person name="Bonometti L."/>
            <person name="Westerberg I."/>
            <person name="Brannstrom I.O."/>
            <person name="Guillou S."/>
            <person name="Cros-Aarteil S."/>
            <person name="Calhoun S."/>
            <person name="Haridas S."/>
            <person name="Kuo A."/>
            <person name="Mondo S."/>
            <person name="Pangilinan J."/>
            <person name="Riley R."/>
            <person name="Labutti K."/>
            <person name="Andreopoulos B."/>
            <person name="Lipzen A."/>
            <person name="Chen C."/>
            <person name="Yanf M."/>
            <person name="Daum C."/>
            <person name="Ng V."/>
            <person name="Clum A."/>
            <person name="Ohm R."/>
            <person name="Martin F."/>
            <person name="Silar P."/>
            <person name="Natvig D."/>
            <person name="Lalanne C."/>
            <person name="Gautier V."/>
            <person name="Ament-Velasquez S.L."/>
            <person name="Kruys A."/>
            <person name="Hutchinson M.I."/>
            <person name="Powell A.J."/>
            <person name="Barry K."/>
            <person name="Miller A.N."/>
            <person name="Grigoriev I.V."/>
            <person name="Debuchy R."/>
            <person name="Gladieux P."/>
            <person name="Thoren M.H."/>
            <person name="Johannesson H."/>
        </authorList>
    </citation>
    <scope>NUCLEOTIDE SEQUENCE</scope>
    <source>
        <strain evidence="1">CBS 731.68</strain>
    </source>
</reference>
<dbReference type="EMBL" id="MU853223">
    <property type="protein sequence ID" value="KAK4128653.1"/>
    <property type="molecule type" value="Genomic_DNA"/>
</dbReference>
<reference evidence="1" key="1">
    <citation type="journal article" date="2023" name="Mol. Phylogenet. Evol.">
        <title>Genome-scale phylogeny and comparative genomics of the fungal order Sordariales.</title>
        <authorList>
            <person name="Hensen N."/>
            <person name="Bonometti L."/>
            <person name="Westerberg I."/>
            <person name="Brannstrom I.O."/>
            <person name="Guillou S."/>
            <person name="Cros-Aarteil S."/>
            <person name="Calhoun S."/>
            <person name="Haridas S."/>
            <person name="Kuo A."/>
            <person name="Mondo S."/>
            <person name="Pangilinan J."/>
            <person name="Riley R."/>
            <person name="LaButti K."/>
            <person name="Andreopoulos B."/>
            <person name="Lipzen A."/>
            <person name="Chen C."/>
            <person name="Yan M."/>
            <person name="Daum C."/>
            <person name="Ng V."/>
            <person name="Clum A."/>
            <person name="Steindorff A."/>
            <person name="Ohm R.A."/>
            <person name="Martin F."/>
            <person name="Silar P."/>
            <person name="Natvig D.O."/>
            <person name="Lalanne C."/>
            <person name="Gautier V."/>
            <person name="Ament-Velasquez S.L."/>
            <person name="Kruys A."/>
            <person name="Hutchinson M.I."/>
            <person name="Powell A.J."/>
            <person name="Barry K."/>
            <person name="Miller A.N."/>
            <person name="Grigoriev I.V."/>
            <person name="Debuchy R."/>
            <person name="Gladieux P."/>
            <person name="Hiltunen Thoren M."/>
            <person name="Johannesson H."/>
        </authorList>
    </citation>
    <scope>NUCLEOTIDE SEQUENCE</scope>
    <source>
        <strain evidence="1">CBS 731.68</strain>
    </source>
</reference>
<evidence type="ECO:0000313" key="1">
    <source>
        <dbReference type="EMBL" id="KAK4128653.1"/>
    </source>
</evidence>
<evidence type="ECO:0000313" key="2">
    <source>
        <dbReference type="Proteomes" id="UP001302602"/>
    </source>
</evidence>
<dbReference type="AlphaFoldDB" id="A0AAN6U8Y0"/>